<keyword evidence="3" id="KW-1185">Reference proteome</keyword>
<name>A0A483CSF8_9EURY</name>
<dbReference type="PANTHER" id="PTHR34310:SF5">
    <property type="entry name" value="DUF427 DOMAIN PROTEIN (AFU_ORTHOLOGUE AFUA_3G02220)"/>
    <property type="match status" value="1"/>
</dbReference>
<dbReference type="PANTHER" id="PTHR34310">
    <property type="entry name" value="DUF427 DOMAIN PROTEIN (AFU_ORTHOLOGUE AFUA_3G02220)"/>
    <property type="match status" value="1"/>
</dbReference>
<feature type="domain" description="DUF427" evidence="1">
    <location>
        <begin position="3"/>
        <end position="88"/>
    </location>
</feature>
<gene>
    <name evidence="2" type="ORF">CUJ86_08255</name>
</gene>
<evidence type="ECO:0000313" key="2">
    <source>
        <dbReference type="EMBL" id="TAJ44025.1"/>
    </source>
</evidence>
<dbReference type="InterPro" id="IPR007361">
    <property type="entry name" value="DUF427"/>
</dbReference>
<evidence type="ECO:0000259" key="1">
    <source>
        <dbReference type="Pfam" id="PF04248"/>
    </source>
</evidence>
<sequence>MLKAEWKGTILAESSEVRMIEGNVYFPPESVHHEYLRESSTCTTCPWKGEAHFYSVVVKGDENRDAAWYYPEPKPAAEQIRNYIAFWKGVKFKE</sequence>
<dbReference type="Proteomes" id="UP000292580">
    <property type="component" value="Unassembled WGS sequence"/>
</dbReference>
<organism evidence="2 3">
    <name type="scientific">Methanofollis fontis</name>
    <dbReference type="NCBI Taxonomy" id="2052832"/>
    <lineage>
        <taxon>Archaea</taxon>
        <taxon>Methanobacteriati</taxon>
        <taxon>Methanobacteriota</taxon>
        <taxon>Stenosarchaea group</taxon>
        <taxon>Methanomicrobia</taxon>
        <taxon>Methanomicrobiales</taxon>
        <taxon>Methanomicrobiaceae</taxon>
        <taxon>Methanofollis</taxon>
    </lineage>
</organism>
<comment type="caution">
    <text evidence="2">The sequence shown here is derived from an EMBL/GenBank/DDBJ whole genome shotgun (WGS) entry which is preliminary data.</text>
</comment>
<dbReference type="OrthoDB" id="88627at2157"/>
<dbReference type="EMBL" id="PGCL01000003">
    <property type="protein sequence ID" value="TAJ44025.1"/>
    <property type="molecule type" value="Genomic_DNA"/>
</dbReference>
<dbReference type="RefSeq" id="WP_130647089.1">
    <property type="nucleotide sequence ID" value="NZ_PGCL01000003.1"/>
</dbReference>
<proteinExistence type="predicted"/>
<keyword evidence="2" id="KW-0808">Transferase</keyword>
<protein>
    <submittedName>
        <fullName evidence="2">Nucleotidyltransferase domain-containing protein</fullName>
    </submittedName>
</protein>
<evidence type="ECO:0000313" key="3">
    <source>
        <dbReference type="Proteomes" id="UP000292580"/>
    </source>
</evidence>
<dbReference type="AlphaFoldDB" id="A0A483CSF8"/>
<reference evidence="2 3" key="1">
    <citation type="submission" date="2017-11" db="EMBL/GenBank/DDBJ databases">
        <title>Isolation and Characterization of Methanofollis Species from Methane Seep Offshore SW Taiwan.</title>
        <authorList>
            <person name="Teng N.-H."/>
            <person name="Lai M.-C."/>
            <person name="Chen S.-C."/>
        </authorList>
    </citation>
    <scope>NUCLEOTIDE SEQUENCE [LARGE SCALE GENOMIC DNA]</scope>
    <source>
        <strain evidence="2 3">FWC-SCC2</strain>
    </source>
</reference>
<dbReference type="InterPro" id="IPR038694">
    <property type="entry name" value="DUF427_sf"/>
</dbReference>
<dbReference type="Pfam" id="PF04248">
    <property type="entry name" value="NTP_transf_9"/>
    <property type="match status" value="1"/>
</dbReference>
<accession>A0A483CSF8</accession>
<dbReference type="GO" id="GO:0016740">
    <property type="term" value="F:transferase activity"/>
    <property type="evidence" value="ECO:0007669"/>
    <property type="project" value="UniProtKB-KW"/>
</dbReference>
<dbReference type="Gene3D" id="2.170.150.40">
    <property type="entry name" value="Domain of unknown function (DUF427)"/>
    <property type="match status" value="1"/>
</dbReference>